<feature type="region of interest" description="Disordered" evidence="1">
    <location>
        <begin position="455"/>
        <end position="543"/>
    </location>
</feature>
<proteinExistence type="predicted"/>
<dbReference type="EMBL" id="JALJOR010000001">
    <property type="protein sequence ID" value="KAK9830452.1"/>
    <property type="molecule type" value="Genomic_DNA"/>
</dbReference>
<dbReference type="Proteomes" id="UP001489004">
    <property type="component" value="Unassembled WGS sequence"/>
</dbReference>
<dbReference type="AlphaFoldDB" id="A0AAW1R9D4"/>
<dbReference type="GO" id="GO:0006397">
    <property type="term" value="P:mRNA processing"/>
    <property type="evidence" value="ECO:0007669"/>
    <property type="project" value="InterPro"/>
</dbReference>
<evidence type="ECO:0000313" key="5">
    <source>
        <dbReference type="Proteomes" id="UP001489004"/>
    </source>
</evidence>
<feature type="compositionally biased region" description="Basic and acidic residues" evidence="1">
    <location>
        <begin position="23"/>
        <end position="33"/>
    </location>
</feature>
<dbReference type="InterPro" id="IPR011666">
    <property type="entry name" value="DUF1604"/>
</dbReference>
<feature type="region of interest" description="Disordered" evidence="1">
    <location>
        <begin position="1"/>
        <end position="34"/>
    </location>
</feature>
<dbReference type="Pfam" id="PF01805">
    <property type="entry name" value="Surp"/>
    <property type="match status" value="1"/>
</dbReference>
<dbReference type="PROSITE" id="PS50174">
    <property type="entry name" value="G_PATCH"/>
    <property type="match status" value="1"/>
</dbReference>
<dbReference type="GO" id="GO:0003723">
    <property type="term" value="F:RNA binding"/>
    <property type="evidence" value="ECO:0007669"/>
    <property type="project" value="InterPro"/>
</dbReference>
<dbReference type="GO" id="GO:0005634">
    <property type="term" value="C:nucleus"/>
    <property type="evidence" value="ECO:0007669"/>
    <property type="project" value="TreeGrafter"/>
</dbReference>
<dbReference type="InterPro" id="IPR000467">
    <property type="entry name" value="G_patch_dom"/>
</dbReference>
<comment type="caution">
    <text evidence="4">The sequence shown here is derived from an EMBL/GenBank/DDBJ whole genome shotgun (WGS) entry which is preliminary data.</text>
</comment>
<dbReference type="Pfam" id="PF07713">
    <property type="entry name" value="DUF1604"/>
    <property type="match status" value="1"/>
</dbReference>
<dbReference type="InterPro" id="IPR035967">
    <property type="entry name" value="SWAP/Surp_sf"/>
</dbReference>
<gene>
    <name evidence="4" type="ORF">WJX72_011851</name>
</gene>
<protein>
    <recommendedName>
        <fullName evidence="6">G-patch domain-containing protein</fullName>
    </recommendedName>
</protein>
<feature type="compositionally biased region" description="Basic and acidic residues" evidence="1">
    <location>
        <begin position="468"/>
        <end position="477"/>
    </location>
</feature>
<reference evidence="4 5" key="1">
    <citation type="journal article" date="2024" name="Nat. Commun.">
        <title>Phylogenomics reveals the evolutionary origins of lichenization in chlorophyte algae.</title>
        <authorList>
            <person name="Puginier C."/>
            <person name="Libourel C."/>
            <person name="Otte J."/>
            <person name="Skaloud P."/>
            <person name="Haon M."/>
            <person name="Grisel S."/>
            <person name="Petersen M."/>
            <person name="Berrin J.G."/>
            <person name="Delaux P.M."/>
            <person name="Dal Grande F."/>
            <person name="Keller J."/>
        </authorList>
    </citation>
    <scope>NUCLEOTIDE SEQUENCE [LARGE SCALE GENOMIC DNA]</scope>
    <source>
        <strain evidence="4 5">SAG 2043</strain>
    </source>
</reference>
<keyword evidence="5" id="KW-1185">Reference proteome</keyword>
<name>A0AAW1R9D4_9CHLO</name>
<feature type="compositionally biased region" description="Basic residues" evidence="1">
    <location>
        <begin position="478"/>
        <end position="516"/>
    </location>
</feature>
<sequence length="543" mass="58463">MAQSDDDEDYVHFGTGLAEEEESRAGQRKKDVTDPALTRSLPVWKQEVTDSEGRRRFHGAFTGGYSAGYYNTVGSLEGWAPKTFKSSREQRTDRRQQNVEDFMDEDELAELRKHSLQQTAEYDTFGSTAAEVAKRAIAAEAVQRPSAIPGAVLEVLAPVADSIGINLLQKMGWRQGKGIGTAAAGAAGGGDAGSKWGRVAGVGVANTPIYALQPKSDVHGLGFDPYKGAEEFRAAKRMREEPVQNQGAGPGGALKRSRGPAFGTGALEEDDTYGMMEDYVTAEAGAAQGMHFEIASDNEEDEVMPARKDGAGMFRLPGAAPIPLRLQANSQHRKEGALIAGFLKAASLVPATYFPAPKVPPDFRPYHTFKEGDTAPQAKAAAQRTVVASAPPPSDQELRRTIDTLAVFVARNGAAFEALARERNAADPNFAFLVEGGAGGQYYRWKVDLLRQASPSVPVARRSTPLTADERANGDGKRRSKHSIKHKKDRSKSKKEAHLKRKKSGHKDANKRKSKQSKSNSRAGGKARRADVSDSSSAPSESA</sequence>
<accession>A0AAW1R9D4</accession>
<evidence type="ECO:0000259" key="2">
    <source>
        <dbReference type="PROSITE" id="PS50128"/>
    </source>
</evidence>
<organism evidence="4 5">
    <name type="scientific">[Myrmecia] bisecta</name>
    <dbReference type="NCBI Taxonomy" id="41462"/>
    <lineage>
        <taxon>Eukaryota</taxon>
        <taxon>Viridiplantae</taxon>
        <taxon>Chlorophyta</taxon>
        <taxon>core chlorophytes</taxon>
        <taxon>Trebouxiophyceae</taxon>
        <taxon>Trebouxiales</taxon>
        <taxon>Trebouxiaceae</taxon>
        <taxon>Myrmecia</taxon>
    </lineage>
</organism>
<feature type="region of interest" description="Disordered" evidence="1">
    <location>
        <begin position="239"/>
        <end position="268"/>
    </location>
</feature>
<dbReference type="SMART" id="SM00648">
    <property type="entry name" value="SWAP"/>
    <property type="match status" value="1"/>
</dbReference>
<evidence type="ECO:0000259" key="3">
    <source>
        <dbReference type="PROSITE" id="PS50174"/>
    </source>
</evidence>
<dbReference type="PANTHER" id="PTHR13384">
    <property type="entry name" value="G PATCH DOMAIN-CONTAINING PROTEIN 1"/>
    <property type="match status" value="1"/>
</dbReference>
<dbReference type="SUPFAM" id="SSF109905">
    <property type="entry name" value="Surp module (SWAP domain)"/>
    <property type="match status" value="1"/>
</dbReference>
<evidence type="ECO:0008006" key="6">
    <source>
        <dbReference type="Google" id="ProtNLM"/>
    </source>
</evidence>
<dbReference type="Gene3D" id="1.10.10.790">
    <property type="entry name" value="Surp module"/>
    <property type="match status" value="1"/>
</dbReference>
<feature type="compositionally biased region" description="Low complexity" evidence="1">
    <location>
        <begin position="533"/>
        <end position="543"/>
    </location>
</feature>
<evidence type="ECO:0000256" key="1">
    <source>
        <dbReference type="SAM" id="MobiDB-lite"/>
    </source>
</evidence>
<dbReference type="PROSITE" id="PS50128">
    <property type="entry name" value="SURP"/>
    <property type="match status" value="1"/>
</dbReference>
<feature type="domain" description="G-patch" evidence="3">
    <location>
        <begin position="160"/>
        <end position="207"/>
    </location>
</feature>
<feature type="domain" description="SURP motif" evidence="2">
    <location>
        <begin position="401"/>
        <end position="443"/>
    </location>
</feature>
<dbReference type="InterPro" id="IPR000061">
    <property type="entry name" value="Surp"/>
</dbReference>
<evidence type="ECO:0000313" key="4">
    <source>
        <dbReference type="EMBL" id="KAK9830452.1"/>
    </source>
</evidence>
<dbReference type="PANTHER" id="PTHR13384:SF19">
    <property type="entry name" value="G PATCH DOMAIN-CONTAINING PROTEIN 1"/>
    <property type="match status" value="1"/>
</dbReference>